<dbReference type="RefSeq" id="WP_150905819.1">
    <property type="nucleotide sequence ID" value="NZ_VTWT01000013.1"/>
</dbReference>
<feature type="chain" id="PRO_5024942212" description="DUF3823 domain-containing protein" evidence="1">
    <location>
        <begin position="21"/>
        <end position="299"/>
    </location>
</feature>
<evidence type="ECO:0000313" key="2">
    <source>
        <dbReference type="EMBL" id="KAA9325199.1"/>
    </source>
</evidence>
<evidence type="ECO:0000313" key="3">
    <source>
        <dbReference type="Proteomes" id="UP000326570"/>
    </source>
</evidence>
<dbReference type="AlphaFoldDB" id="A0A5N1IIT6"/>
<gene>
    <name evidence="2" type="ORF">F0P94_18410</name>
</gene>
<protein>
    <recommendedName>
        <fullName evidence="4">DUF3823 domain-containing protein</fullName>
    </recommendedName>
</protein>
<sequence>MRFRSVVALLLPVITFTAFSGCEIINPTEDTPSYLEINNFTLDPRKNTSETYGTPSNGISDAWVYANGKQIGVFELPAKIPILEKDSVKIEIMPGIYADGMKGVRFQYAFYTTLEKKIFLKPGEVTSISPVVKFSPKTVMPFPVYEEFTSVSGPKALKLATGSAYKLETNQDSLADFRFANGSVGVVYGNASSTRNIVLESFFNGNLPQNGSPVFLELDYRSTMPMRIGVSATVGGLSVPATDLHLNASREWKKAYVNLTDEVNSPGVRGATFSVLLEAIRTSNPRDYIAIDNVRLIHF</sequence>
<keyword evidence="3" id="KW-1185">Reference proteome</keyword>
<reference evidence="2 3" key="1">
    <citation type="submission" date="2019-09" db="EMBL/GenBank/DDBJ databases">
        <title>Genome sequence of Adhaeribacter sp. M2.</title>
        <authorList>
            <person name="Srinivasan S."/>
        </authorList>
    </citation>
    <scope>NUCLEOTIDE SEQUENCE [LARGE SCALE GENOMIC DNA]</scope>
    <source>
        <strain evidence="2 3">M2</strain>
    </source>
</reference>
<keyword evidence="1" id="KW-0732">Signal</keyword>
<evidence type="ECO:0008006" key="4">
    <source>
        <dbReference type="Google" id="ProtNLM"/>
    </source>
</evidence>
<proteinExistence type="predicted"/>
<organism evidence="2 3">
    <name type="scientific">Adhaeribacter soli</name>
    <dbReference type="NCBI Taxonomy" id="2607655"/>
    <lineage>
        <taxon>Bacteria</taxon>
        <taxon>Pseudomonadati</taxon>
        <taxon>Bacteroidota</taxon>
        <taxon>Cytophagia</taxon>
        <taxon>Cytophagales</taxon>
        <taxon>Hymenobacteraceae</taxon>
        <taxon>Adhaeribacter</taxon>
    </lineage>
</organism>
<feature type="signal peptide" evidence="1">
    <location>
        <begin position="1"/>
        <end position="20"/>
    </location>
</feature>
<dbReference type="PROSITE" id="PS51257">
    <property type="entry name" value="PROKAR_LIPOPROTEIN"/>
    <property type="match status" value="1"/>
</dbReference>
<name>A0A5N1IIT6_9BACT</name>
<accession>A0A5N1IIT6</accession>
<dbReference type="Proteomes" id="UP000326570">
    <property type="component" value="Unassembled WGS sequence"/>
</dbReference>
<evidence type="ECO:0000256" key="1">
    <source>
        <dbReference type="SAM" id="SignalP"/>
    </source>
</evidence>
<dbReference type="EMBL" id="VTWT01000013">
    <property type="protein sequence ID" value="KAA9325199.1"/>
    <property type="molecule type" value="Genomic_DNA"/>
</dbReference>
<comment type="caution">
    <text evidence="2">The sequence shown here is derived from an EMBL/GenBank/DDBJ whole genome shotgun (WGS) entry which is preliminary data.</text>
</comment>